<evidence type="ECO:0000313" key="1">
    <source>
        <dbReference type="EMBL" id="GAH27073.1"/>
    </source>
</evidence>
<feature type="non-terminal residue" evidence="1">
    <location>
        <position position="1"/>
    </location>
</feature>
<name>X1G227_9ZZZZ</name>
<protein>
    <submittedName>
        <fullName evidence="1">Uncharacterized protein</fullName>
    </submittedName>
</protein>
<dbReference type="EMBL" id="BARU01005123">
    <property type="protein sequence ID" value="GAH27073.1"/>
    <property type="molecule type" value="Genomic_DNA"/>
</dbReference>
<comment type="caution">
    <text evidence="1">The sequence shown here is derived from an EMBL/GenBank/DDBJ whole genome shotgun (WGS) entry which is preliminary data.</text>
</comment>
<accession>X1G227</accession>
<dbReference type="AlphaFoldDB" id="X1G227"/>
<organism evidence="1">
    <name type="scientific">marine sediment metagenome</name>
    <dbReference type="NCBI Taxonomy" id="412755"/>
    <lineage>
        <taxon>unclassified sequences</taxon>
        <taxon>metagenomes</taxon>
        <taxon>ecological metagenomes</taxon>
    </lineage>
</organism>
<sequence length="116" mass="12080">QDGQVPPDTDAVALDVEGRWVVFVRPPGAVFPGKVTGSGGDAAYTVLEQVVTGPGTFADKEDAVAVTAHNLAELSLGPGAAVDTGTIVMVATLLDNDEPPNLRYVFDHPAYAKYLD</sequence>
<gene>
    <name evidence="1" type="ORF">S03H2_09882</name>
</gene>
<reference evidence="1" key="1">
    <citation type="journal article" date="2014" name="Front. Microbiol.">
        <title>High frequency of phylogenetically diverse reductive dehalogenase-homologous genes in deep subseafloor sedimentary metagenomes.</title>
        <authorList>
            <person name="Kawai M."/>
            <person name="Futagami T."/>
            <person name="Toyoda A."/>
            <person name="Takaki Y."/>
            <person name="Nishi S."/>
            <person name="Hori S."/>
            <person name="Arai W."/>
            <person name="Tsubouchi T."/>
            <person name="Morono Y."/>
            <person name="Uchiyama I."/>
            <person name="Ito T."/>
            <person name="Fujiyama A."/>
            <person name="Inagaki F."/>
            <person name="Takami H."/>
        </authorList>
    </citation>
    <scope>NUCLEOTIDE SEQUENCE</scope>
    <source>
        <strain evidence="1">Expedition CK06-06</strain>
    </source>
</reference>
<proteinExistence type="predicted"/>